<name>A0A839ZYS4_9CAUL</name>
<dbReference type="GO" id="GO:0016787">
    <property type="term" value="F:hydrolase activity"/>
    <property type="evidence" value="ECO:0007669"/>
    <property type="project" value="UniProtKB-KW"/>
</dbReference>
<dbReference type="InterPro" id="IPR050955">
    <property type="entry name" value="Plant_Biomass_Hydrol_Est"/>
</dbReference>
<dbReference type="EMBL" id="JACIDK010000002">
    <property type="protein sequence ID" value="MBB3891214.1"/>
    <property type="molecule type" value="Genomic_DNA"/>
</dbReference>
<dbReference type="InterPro" id="IPR029058">
    <property type="entry name" value="AB_hydrolase_fold"/>
</dbReference>
<comment type="caution">
    <text evidence="3">The sequence shown here is derived from an EMBL/GenBank/DDBJ whole genome shotgun (WGS) entry which is preliminary data.</text>
</comment>
<dbReference type="AlphaFoldDB" id="A0A839ZYS4"/>
<evidence type="ECO:0000313" key="4">
    <source>
        <dbReference type="Proteomes" id="UP000530564"/>
    </source>
</evidence>
<sequence length="362" mass="38657">MHDADREFDELAALTGALLSALEALAFIGRRLNPPDLPALLAAVGTPEDALRESLQRMAAWQGQVVALREPLEEAGLAVTSGFEELRAGVAAGDVMQAFRGLRHAPRAQEALYPLAGLLPPVNRFFLEPGVRGDTALQARFHAPAPHTGVMHAGGEPGARGAFSLYVPEYYTADRTWPLVVALHGGSGNGRAFLWSWLRAARSRGAIVVAPTAAGQTWALTGPDFDTPNLAHIVGEIGARWNLDRRRLLLTGMSDGGTFSYVSGLEPTSPFTHLAAVAAAFHPMLAQAADGDRLRGLPIQVVHGARDWMFPVDMARAAVDALEAAGADVAYREIEDLAHTYPVEMSGHILEWLALTPRPAPG</sequence>
<dbReference type="Gene3D" id="3.40.50.1820">
    <property type="entry name" value="alpha/beta hydrolase"/>
    <property type="match status" value="1"/>
</dbReference>
<evidence type="ECO:0000313" key="3">
    <source>
        <dbReference type="EMBL" id="MBB3891214.1"/>
    </source>
</evidence>
<keyword evidence="1" id="KW-0732">Signal</keyword>
<dbReference type="Proteomes" id="UP000530564">
    <property type="component" value="Unassembled WGS sequence"/>
</dbReference>
<keyword evidence="4" id="KW-1185">Reference proteome</keyword>
<reference evidence="3 4" key="1">
    <citation type="submission" date="2020-08" db="EMBL/GenBank/DDBJ databases">
        <title>Genomic Encyclopedia of Type Strains, Phase IV (KMG-IV): sequencing the most valuable type-strain genomes for metagenomic binning, comparative biology and taxonomic classification.</title>
        <authorList>
            <person name="Goeker M."/>
        </authorList>
    </citation>
    <scope>NUCLEOTIDE SEQUENCE [LARGE SCALE GENOMIC DNA]</scope>
    <source>
        <strain evidence="3 4">DSM 21793</strain>
    </source>
</reference>
<evidence type="ECO:0000256" key="1">
    <source>
        <dbReference type="ARBA" id="ARBA00022729"/>
    </source>
</evidence>
<gene>
    <name evidence="3" type="ORF">GGQ61_001931</name>
</gene>
<organism evidence="3 4">
    <name type="scientific">Phenylobacterium haematophilum</name>
    <dbReference type="NCBI Taxonomy" id="98513"/>
    <lineage>
        <taxon>Bacteria</taxon>
        <taxon>Pseudomonadati</taxon>
        <taxon>Pseudomonadota</taxon>
        <taxon>Alphaproteobacteria</taxon>
        <taxon>Caulobacterales</taxon>
        <taxon>Caulobacteraceae</taxon>
        <taxon>Phenylobacterium</taxon>
    </lineage>
</organism>
<evidence type="ECO:0000256" key="2">
    <source>
        <dbReference type="ARBA" id="ARBA00022801"/>
    </source>
</evidence>
<dbReference type="PANTHER" id="PTHR43037:SF5">
    <property type="entry name" value="FERULOYL ESTERASE"/>
    <property type="match status" value="1"/>
</dbReference>
<dbReference type="RefSeq" id="WP_183771879.1">
    <property type="nucleotide sequence ID" value="NZ_JACIDK010000002.1"/>
</dbReference>
<proteinExistence type="predicted"/>
<protein>
    <submittedName>
        <fullName evidence="3">Phospholipase/carboxylesterase</fullName>
    </submittedName>
</protein>
<accession>A0A839ZYS4</accession>
<dbReference type="PANTHER" id="PTHR43037">
    <property type="entry name" value="UNNAMED PRODUCT-RELATED"/>
    <property type="match status" value="1"/>
</dbReference>
<dbReference type="SUPFAM" id="SSF53474">
    <property type="entry name" value="alpha/beta-Hydrolases"/>
    <property type="match status" value="1"/>
</dbReference>
<keyword evidence="2" id="KW-0378">Hydrolase</keyword>